<comment type="caution">
    <text evidence="3">The sequence shown here is derived from an EMBL/GenBank/DDBJ whole genome shotgun (WGS) entry which is preliminary data.</text>
</comment>
<dbReference type="Proteomes" id="UP000285523">
    <property type="component" value="Unassembled WGS sequence"/>
</dbReference>
<evidence type="ECO:0000256" key="1">
    <source>
        <dbReference type="SAM" id="MobiDB-lite"/>
    </source>
</evidence>
<dbReference type="RefSeq" id="WP_119856846.1">
    <property type="nucleotide sequence ID" value="NZ_QYYD01000011.1"/>
</dbReference>
<dbReference type="InterPro" id="IPR021333">
    <property type="entry name" value="DUF2946"/>
</dbReference>
<dbReference type="AlphaFoldDB" id="A0A418VDR8"/>
<dbReference type="EMBL" id="QYYD01000011">
    <property type="protein sequence ID" value="RJF74272.1"/>
    <property type="molecule type" value="Genomic_DNA"/>
</dbReference>
<keyword evidence="2" id="KW-0472">Membrane</keyword>
<feature type="region of interest" description="Disordered" evidence="1">
    <location>
        <begin position="106"/>
        <end position="125"/>
    </location>
</feature>
<evidence type="ECO:0008006" key="5">
    <source>
        <dbReference type="Google" id="ProtNLM"/>
    </source>
</evidence>
<gene>
    <name evidence="3" type="ORF">D4Q52_12245</name>
</gene>
<feature type="transmembrane region" description="Helical" evidence="2">
    <location>
        <begin position="12"/>
        <end position="35"/>
    </location>
</feature>
<evidence type="ECO:0000313" key="3">
    <source>
        <dbReference type="EMBL" id="RJF74272.1"/>
    </source>
</evidence>
<name>A0A418VDR8_RHOPL</name>
<keyword evidence="2" id="KW-1133">Transmembrane helix</keyword>
<evidence type="ECO:0000313" key="4">
    <source>
        <dbReference type="Proteomes" id="UP000285523"/>
    </source>
</evidence>
<sequence>MGHLARKRRIAWGAAWAAVYALVLNVLLTSALLAAQSPVQLQAGHELCLPSGDAAGPAEPGKAKPAPVHCPLCIGHHVSAAPPPVAPAVAIRLAFGTAYDPPRDTPFVAFTQSRDHQPRGPPALS</sequence>
<evidence type="ECO:0000256" key="2">
    <source>
        <dbReference type="SAM" id="Phobius"/>
    </source>
</evidence>
<keyword evidence="2" id="KW-0812">Transmembrane</keyword>
<proteinExistence type="predicted"/>
<reference evidence="3 4" key="1">
    <citation type="submission" date="2018-09" db="EMBL/GenBank/DDBJ databases">
        <title>Draft genome sequence of Rhodopseudomonas palustris 2.1.18.</title>
        <authorList>
            <person name="Robertson S.L."/>
            <person name="Meyer T.E."/>
            <person name="Kyndt J.A."/>
        </authorList>
    </citation>
    <scope>NUCLEOTIDE SEQUENCE [LARGE SCALE GENOMIC DNA]</scope>
    <source>
        <strain evidence="3 4">2.1.18</strain>
    </source>
</reference>
<dbReference type="Pfam" id="PF11162">
    <property type="entry name" value="DUF2946"/>
    <property type="match status" value="1"/>
</dbReference>
<accession>A0A418VDR8</accession>
<organism evidence="3 4">
    <name type="scientific">Rhodopseudomonas palustris</name>
    <dbReference type="NCBI Taxonomy" id="1076"/>
    <lineage>
        <taxon>Bacteria</taxon>
        <taxon>Pseudomonadati</taxon>
        <taxon>Pseudomonadota</taxon>
        <taxon>Alphaproteobacteria</taxon>
        <taxon>Hyphomicrobiales</taxon>
        <taxon>Nitrobacteraceae</taxon>
        <taxon>Rhodopseudomonas</taxon>
    </lineage>
</organism>
<dbReference type="OrthoDB" id="8241475at2"/>
<protein>
    <recommendedName>
        <fullName evidence="5">DUF2946 domain-containing protein</fullName>
    </recommendedName>
</protein>